<accession>A0A916WB84</accession>
<protein>
    <submittedName>
        <fullName evidence="6">DNA-binding response regulator</fullName>
    </submittedName>
</protein>
<reference evidence="6" key="2">
    <citation type="submission" date="2020-09" db="EMBL/GenBank/DDBJ databases">
        <authorList>
            <person name="Sun Q."/>
            <person name="Zhou Y."/>
        </authorList>
    </citation>
    <scope>NUCLEOTIDE SEQUENCE</scope>
    <source>
        <strain evidence="6">CGMCC 1.15320</strain>
    </source>
</reference>
<dbReference type="GO" id="GO:0003677">
    <property type="term" value="F:DNA binding"/>
    <property type="evidence" value="ECO:0007669"/>
    <property type="project" value="UniProtKB-KW"/>
</dbReference>
<keyword evidence="1 3" id="KW-0597">Phosphoprotein</keyword>
<dbReference type="Pfam" id="PF00196">
    <property type="entry name" value="GerE"/>
    <property type="match status" value="1"/>
</dbReference>
<dbReference type="CDD" id="cd06170">
    <property type="entry name" value="LuxR_C_like"/>
    <property type="match status" value="1"/>
</dbReference>
<keyword evidence="7" id="KW-1185">Reference proteome</keyword>
<evidence type="ECO:0000256" key="2">
    <source>
        <dbReference type="ARBA" id="ARBA00023125"/>
    </source>
</evidence>
<dbReference type="SUPFAM" id="SSF52172">
    <property type="entry name" value="CheY-like"/>
    <property type="match status" value="1"/>
</dbReference>
<evidence type="ECO:0000313" key="7">
    <source>
        <dbReference type="Proteomes" id="UP000636264"/>
    </source>
</evidence>
<dbReference type="GO" id="GO:0006355">
    <property type="term" value="P:regulation of DNA-templated transcription"/>
    <property type="evidence" value="ECO:0007669"/>
    <property type="project" value="InterPro"/>
</dbReference>
<dbReference type="SUPFAM" id="SSF46894">
    <property type="entry name" value="C-terminal effector domain of the bipartite response regulators"/>
    <property type="match status" value="1"/>
</dbReference>
<evidence type="ECO:0000259" key="5">
    <source>
        <dbReference type="PROSITE" id="PS50110"/>
    </source>
</evidence>
<dbReference type="PANTHER" id="PTHR43214">
    <property type="entry name" value="TWO-COMPONENT RESPONSE REGULATOR"/>
    <property type="match status" value="1"/>
</dbReference>
<feature type="domain" description="Response regulatory" evidence="5">
    <location>
        <begin position="6"/>
        <end position="121"/>
    </location>
</feature>
<dbReference type="RefSeq" id="WP_188722958.1">
    <property type="nucleotide sequence ID" value="NZ_BMIF01000027.1"/>
</dbReference>
<dbReference type="EMBL" id="BMIF01000027">
    <property type="protein sequence ID" value="GGA82475.1"/>
    <property type="molecule type" value="Genomic_DNA"/>
</dbReference>
<dbReference type="PROSITE" id="PS50110">
    <property type="entry name" value="RESPONSE_REGULATORY"/>
    <property type="match status" value="1"/>
</dbReference>
<dbReference type="SMART" id="SM00421">
    <property type="entry name" value="HTH_LUXR"/>
    <property type="match status" value="1"/>
</dbReference>
<reference evidence="6" key="1">
    <citation type="journal article" date="2014" name="Int. J. Syst. Evol. Microbiol.">
        <title>Complete genome sequence of Corynebacterium casei LMG S-19264T (=DSM 44701T), isolated from a smear-ripened cheese.</title>
        <authorList>
            <consortium name="US DOE Joint Genome Institute (JGI-PGF)"/>
            <person name="Walter F."/>
            <person name="Albersmeier A."/>
            <person name="Kalinowski J."/>
            <person name="Ruckert C."/>
        </authorList>
    </citation>
    <scope>NUCLEOTIDE SEQUENCE</scope>
    <source>
        <strain evidence="6">CGMCC 1.15320</strain>
    </source>
</reference>
<sequence>MTARISIAIVDDHPLLREGVVGSLEAMGHFSVVAQGSSCDDAIAIAAMAKPDILLIDLSMPGDGKAALEPILRANPAQKVVVLTVSESSDDVSAALRAGVKGYILKGIGARGLAEALRLIAAGETYVSPTLSARLLSDLTQGRPSTNPLQTLTEREREVLQLVTSGLSNKQIAKQLNLQEKTVKHHMSHVLSKLKAQNRTEAAMIAASFLRDDDAHRLSRR</sequence>
<organism evidence="6 7">
    <name type="scientific">Nitratireductor aestuarii</name>
    <dbReference type="NCBI Taxonomy" id="1735103"/>
    <lineage>
        <taxon>Bacteria</taxon>
        <taxon>Pseudomonadati</taxon>
        <taxon>Pseudomonadota</taxon>
        <taxon>Alphaproteobacteria</taxon>
        <taxon>Hyphomicrobiales</taxon>
        <taxon>Phyllobacteriaceae</taxon>
        <taxon>Nitratireductor</taxon>
    </lineage>
</organism>
<dbReference type="PROSITE" id="PS00622">
    <property type="entry name" value="HTH_LUXR_1"/>
    <property type="match status" value="1"/>
</dbReference>
<feature type="domain" description="HTH luxR-type" evidence="4">
    <location>
        <begin position="145"/>
        <end position="210"/>
    </location>
</feature>
<dbReference type="Pfam" id="PF00072">
    <property type="entry name" value="Response_reg"/>
    <property type="match status" value="1"/>
</dbReference>
<gene>
    <name evidence="6" type="ORF">GCM10011385_40860</name>
</gene>
<dbReference type="SMART" id="SM00448">
    <property type="entry name" value="REC"/>
    <property type="match status" value="1"/>
</dbReference>
<proteinExistence type="predicted"/>
<dbReference type="PROSITE" id="PS50043">
    <property type="entry name" value="HTH_LUXR_2"/>
    <property type="match status" value="1"/>
</dbReference>
<evidence type="ECO:0000256" key="3">
    <source>
        <dbReference type="PROSITE-ProRule" id="PRU00169"/>
    </source>
</evidence>
<dbReference type="GO" id="GO:0000160">
    <property type="term" value="P:phosphorelay signal transduction system"/>
    <property type="evidence" value="ECO:0007669"/>
    <property type="project" value="InterPro"/>
</dbReference>
<feature type="modified residue" description="4-aspartylphosphate" evidence="3">
    <location>
        <position position="57"/>
    </location>
</feature>
<dbReference type="InterPro" id="IPR039420">
    <property type="entry name" value="WalR-like"/>
</dbReference>
<dbReference type="InterPro" id="IPR011006">
    <property type="entry name" value="CheY-like_superfamily"/>
</dbReference>
<dbReference type="InterPro" id="IPR016032">
    <property type="entry name" value="Sig_transdc_resp-reg_C-effctor"/>
</dbReference>
<keyword evidence="2 6" id="KW-0238">DNA-binding</keyword>
<name>A0A916WB84_9HYPH</name>
<dbReference type="Gene3D" id="3.40.50.2300">
    <property type="match status" value="1"/>
</dbReference>
<dbReference type="PRINTS" id="PR00038">
    <property type="entry name" value="HTHLUXR"/>
</dbReference>
<comment type="caution">
    <text evidence="6">The sequence shown here is derived from an EMBL/GenBank/DDBJ whole genome shotgun (WGS) entry which is preliminary data.</text>
</comment>
<evidence type="ECO:0000259" key="4">
    <source>
        <dbReference type="PROSITE" id="PS50043"/>
    </source>
</evidence>
<dbReference type="PANTHER" id="PTHR43214:SF43">
    <property type="entry name" value="TWO-COMPONENT RESPONSE REGULATOR"/>
    <property type="match status" value="1"/>
</dbReference>
<dbReference type="Proteomes" id="UP000636264">
    <property type="component" value="Unassembled WGS sequence"/>
</dbReference>
<dbReference type="CDD" id="cd17535">
    <property type="entry name" value="REC_NarL-like"/>
    <property type="match status" value="1"/>
</dbReference>
<evidence type="ECO:0000256" key="1">
    <source>
        <dbReference type="ARBA" id="ARBA00022553"/>
    </source>
</evidence>
<dbReference type="InterPro" id="IPR058245">
    <property type="entry name" value="NreC/VraR/RcsB-like_REC"/>
</dbReference>
<dbReference type="InterPro" id="IPR000792">
    <property type="entry name" value="Tscrpt_reg_LuxR_C"/>
</dbReference>
<dbReference type="InterPro" id="IPR001789">
    <property type="entry name" value="Sig_transdc_resp-reg_receiver"/>
</dbReference>
<evidence type="ECO:0000313" key="6">
    <source>
        <dbReference type="EMBL" id="GGA82475.1"/>
    </source>
</evidence>
<dbReference type="AlphaFoldDB" id="A0A916WB84"/>